<dbReference type="InterPro" id="IPR005123">
    <property type="entry name" value="Oxoglu/Fe-dep_dioxygenase_dom"/>
</dbReference>
<dbReference type="Gene3D" id="2.60.120.620">
    <property type="entry name" value="q2cbj1_9rhob like domain"/>
    <property type="match status" value="1"/>
</dbReference>
<dbReference type="AlphaFoldDB" id="A0ABD3QZS4"/>
<keyword evidence="2" id="KW-0479">Metal-binding</keyword>
<keyword evidence="5" id="KW-0408">Iron</keyword>
<dbReference type="InterPro" id="IPR045054">
    <property type="entry name" value="P4HA-like"/>
</dbReference>
<dbReference type="PROSITE" id="PS51471">
    <property type="entry name" value="FE2OG_OXY"/>
    <property type="match status" value="1"/>
</dbReference>
<dbReference type="PANTHER" id="PTHR10869:SF229">
    <property type="entry name" value="PROLYL 4-HYDROXYLASE ALPHA SUBUNIT DOMAIN-CONTAINING PROTEIN"/>
    <property type="match status" value="1"/>
</dbReference>
<dbReference type="PANTHER" id="PTHR10869">
    <property type="entry name" value="PROLYL 4-HYDROXYLASE ALPHA SUBUNIT"/>
    <property type="match status" value="1"/>
</dbReference>
<dbReference type="Pfam" id="PF13640">
    <property type="entry name" value="2OG-FeII_Oxy_3"/>
    <property type="match status" value="1"/>
</dbReference>
<evidence type="ECO:0000259" key="6">
    <source>
        <dbReference type="PROSITE" id="PS51471"/>
    </source>
</evidence>
<comment type="cofactor">
    <cofactor evidence="1">
        <name>L-ascorbate</name>
        <dbReference type="ChEBI" id="CHEBI:38290"/>
    </cofactor>
</comment>
<evidence type="ECO:0000313" key="8">
    <source>
        <dbReference type="Proteomes" id="UP001530315"/>
    </source>
</evidence>
<reference evidence="7 8" key="1">
    <citation type="submission" date="2024-10" db="EMBL/GenBank/DDBJ databases">
        <title>Updated reference genomes for cyclostephanoid diatoms.</title>
        <authorList>
            <person name="Roberts W.R."/>
            <person name="Alverson A.J."/>
        </authorList>
    </citation>
    <scope>NUCLEOTIDE SEQUENCE [LARGE SCALE GENOMIC DNA]</scope>
    <source>
        <strain evidence="7 8">AJA276-08</strain>
    </source>
</reference>
<evidence type="ECO:0000256" key="4">
    <source>
        <dbReference type="ARBA" id="ARBA00023002"/>
    </source>
</evidence>
<evidence type="ECO:0000256" key="5">
    <source>
        <dbReference type="ARBA" id="ARBA00023004"/>
    </source>
</evidence>
<protein>
    <recommendedName>
        <fullName evidence="6">Fe2OG dioxygenase domain-containing protein</fullName>
    </recommendedName>
</protein>
<keyword evidence="8" id="KW-1185">Reference proteome</keyword>
<dbReference type="InterPro" id="IPR006620">
    <property type="entry name" value="Pro_4_hyd_alph"/>
</dbReference>
<accession>A0ABD3QZS4</accession>
<gene>
    <name evidence="7" type="ORF">ACHAW5_003226</name>
</gene>
<evidence type="ECO:0000256" key="1">
    <source>
        <dbReference type="ARBA" id="ARBA00001961"/>
    </source>
</evidence>
<dbReference type="GO" id="GO:0046872">
    <property type="term" value="F:metal ion binding"/>
    <property type="evidence" value="ECO:0007669"/>
    <property type="project" value="UniProtKB-KW"/>
</dbReference>
<dbReference type="Proteomes" id="UP001530315">
    <property type="component" value="Unassembled WGS sequence"/>
</dbReference>
<keyword evidence="4" id="KW-0560">Oxidoreductase</keyword>
<feature type="domain" description="Fe2OG dioxygenase" evidence="6">
    <location>
        <begin position="95"/>
        <end position="214"/>
    </location>
</feature>
<dbReference type="GO" id="GO:0051213">
    <property type="term" value="F:dioxygenase activity"/>
    <property type="evidence" value="ECO:0007669"/>
    <property type="project" value="UniProtKB-KW"/>
</dbReference>
<evidence type="ECO:0000313" key="7">
    <source>
        <dbReference type="EMBL" id="KAL3805261.1"/>
    </source>
</evidence>
<dbReference type="InterPro" id="IPR044862">
    <property type="entry name" value="Pro_4_hyd_alph_FE2OG_OXY"/>
</dbReference>
<sequence length="244" mass="26473">MTASYDDDGAGSTSSLFDDILSGGRSNLDEGASTSGASGGGFDLNSIPPFRRFRVLHVDPMRTSTTWFHHYAGVPELVAKASRLLGLDDVDDIRRWEEPQTVRYRRGEKFSWHLDALSPEEASSTVGAGQRVATLLVYLTDVPSEDGGATMFRDLGGDDGPLRVRPAKGTALLFFPAAGGIPDAPFDIRTLHCGEAVAEDAECEKWIAQLWLRQRAYKPSAPVGNEHRKAFDAIGKYCVVAKGI</sequence>
<keyword evidence="3" id="KW-0223">Dioxygenase</keyword>
<evidence type="ECO:0000256" key="2">
    <source>
        <dbReference type="ARBA" id="ARBA00022723"/>
    </source>
</evidence>
<organism evidence="7 8">
    <name type="scientific">Stephanodiscus triporus</name>
    <dbReference type="NCBI Taxonomy" id="2934178"/>
    <lineage>
        <taxon>Eukaryota</taxon>
        <taxon>Sar</taxon>
        <taxon>Stramenopiles</taxon>
        <taxon>Ochrophyta</taxon>
        <taxon>Bacillariophyta</taxon>
        <taxon>Coscinodiscophyceae</taxon>
        <taxon>Thalassiosirophycidae</taxon>
        <taxon>Stephanodiscales</taxon>
        <taxon>Stephanodiscaceae</taxon>
        <taxon>Stephanodiscus</taxon>
    </lineage>
</organism>
<dbReference type="SMART" id="SM00702">
    <property type="entry name" value="P4Hc"/>
    <property type="match status" value="1"/>
</dbReference>
<evidence type="ECO:0000256" key="3">
    <source>
        <dbReference type="ARBA" id="ARBA00022964"/>
    </source>
</evidence>
<comment type="caution">
    <text evidence="7">The sequence shown here is derived from an EMBL/GenBank/DDBJ whole genome shotgun (WGS) entry which is preliminary data.</text>
</comment>
<name>A0ABD3QZS4_9STRA</name>
<dbReference type="EMBL" id="JALLAZ020000034">
    <property type="protein sequence ID" value="KAL3805261.1"/>
    <property type="molecule type" value="Genomic_DNA"/>
</dbReference>
<proteinExistence type="predicted"/>